<dbReference type="eggNOG" id="ENOG502ZD8B">
    <property type="taxonomic scope" value="Bacteria"/>
</dbReference>
<name>C8VYK6_DESAS</name>
<proteinExistence type="predicted"/>
<evidence type="ECO:0000313" key="1">
    <source>
        <dbReference type="EMBL" id="ACV64727.1"/>
    </source>
</evidence>
<dbReference type="RefSeq" id="WP_015759399.1">
    <property type="nucleotide sequence ID" value="NC_013216.1"/>
</dbReference>
<dbReference type="AlphaFoldDB" id="C8VYK6"/>
<evidence type="ECO:0000313" key="2">
    <source>
        <dbReference type="Proteomes" id="UP000002217"/>
    </source>
</evidence>
<dbReference type="Proteomes" id="UP000002217">
    <property type="component" value="Chromosome"/>
</dbReference>
<reference evidence="1 2" key="1">
    <citation type="journal article" date="2009" name="Stand. Genomic Sci.">
        <title>Complete genome sequence of Desulfotomaculum acetoxidans type strain (5575).</title>
        <authorList>
            <person name="Spring S."/>
            <person name="Lapidus A."/>
            <person name="Schroder M."/>
            <person name="Gleim D."/>
            <person name="Sims D."/>
            <person name="Meincke L."/>
            <person name="Glavina Del Rio T."/>
            <person name="Tice H."/>
            <person name="Copeland A."/>
            <person name="Cheng J.F."/>
            <person name="Lucas S."/>
            <person name="Chen F."/>
            <person name="Nolan M."/>
            <person name="Bruce D."/>
            <person name="Goodwin L."/>
            <person name="Pitluck S."/>
            <person name="Ivanova N."/>
            <person name="Mavromatis K."/>
            <person name="Mikhailova N."/>
            <person name="Pati A."/>
            <person name="Chen A."/>
            <person name="Palaniappan K."/>
            <person name="Land M."/>
            <person name="Hauser L."/>
            <person name="Chang Y.J."/>
            <person name="Jeffries C.D."/>
            <person name="Chain P."/>
            <person name="Saunders E."/>
            <person name="Brettin T."/>
            <person name="Detter J.C."/>
            <person name="Goker M."/>
            <person name="Bristow J."/>
            <person name="Eisen J.A."/>
            <person name="Markowitz V."/>
            <person name="Hugenholtz P."/>
            <person name="Kyrpides N.C."/>
            <person name="Klenk H.P."/>
            <person name="Han C."/>
        </authorList>
    </citation>
    <scope>NUCLEOTIDE SEQUENCE [LARGE SCALE GENOMIC DNA]</scope>
    <source>
        <strain evidence="2">ATCC 49208 / DSM 771 / VKM B-1644</strain>
    </source>
</reference>
<accession>C8VYK6</accession>
<keyword evidence="2" id="KW-1185">Reference proteome</keyword>
<protein>
    <submittedName>
        <fullName evidence="1">Uncharacterized protein</fullName>
    </submittedName>
</protein>
<sequence length="96" mass="11170">MAENQLKSISLEIESYIHQRGLTHLHAMVHGKHIIIYSSYDGEKEPRARLSQIRPDVFRLSMSDHKGRWEATPYIGTTDKLLEILLEQFGFTLIDF</sequence>
<dbReference type="OrthoDB" id="9797895at2"/>
<gene>
    <name evidence="1" type="ordered locus">Dtox_4048</name>
</gene>
<dbReference type="KEGG" id="dae:Dtox_4048"/>
<dbReference type="EMBL" id="CP001720">
    <property type="protein sequence ID" value="ACV64727.1"/>
    <property type="molecule type" value="Genomic_DNA"/>
</dbReference>
<organism evidence="1 2">
    <name type="scientific">Desulfofarcimen acetoxidans (strain ATCC 49208 / DSM 771 / KCTC 5769 / VKM B-1644 / 5575)</name>
    <name type="common">Desulfotomaculum acetoxidans</name>
    <dbReference type="NCBI Taxonomy" id="485916"/>
    <lineage>
        <taxon>Bacteria</taxon>
        <taxon>Bacillati</taxon>
        <taxon>Bacillota</taxon>
        <taxon>Clostridia</taxon>
        <taxon>Eubacteriales</taxon>
        <taxon>Peptococcaceae</taxon>
        <taxon>Desulfofarcimen</taxon>
    </lineage>
</organism>
<dbReference type="HOGENOM" id="CLU_2355138_0_0_9"/>